<keyword evidence="1" id="KW-0812">Transmembrane</keyword>
<accession>A0ABV9GKZ2</accession>
<dbReference type="EMBL" id="JBHSFW010000001">
    <property type="protein sequence ID" value="MFC4617817.1"/>
    <property type="molecule type" value="Genomic_DNA"/>
</dbReference>
<feature type="transmembrane region" description="Helical" evidence="1">
    <location>
        <begin position="6"/>
        <end position="28"/>
    </location>
</feature>
<sequence length="64" mass="6976">MTPGLAAMWLSFVAMGLFIVAAFLIFLARTKLKGLLRYLLSIIAYVALVIGAFLMFLVVVNGPK</sequence>
<proteinExistence type="predicted"/>
<feature type="transmembrane region" description="Helical" evidence="1">
    <location>
        <begin position="35"/>
        <end position="60"/>
    </location>
</feature>
<gene>
    <name evidence="2" type="ORF">ACFO4N_03635</name>
</gene>
<keyword evidence="1" id="KW-0472">Membrane</keyword>
<evidence type="ECO:0000313" key="3">
    <source>
        <dbReference type="Proteomes" id="UP001596022"/>
    </source>
</evidence>
<name>A0ABV9GKZ2_9BACL</name>
<keyword evidence="1" id="KW-1133">Transmembrane helix</keyword>
<dbReference type="InterPro" id="IPR020076">
    <property type="entry name" value="DUF2768"/>
</dbReference>
<evidence type="ECO:0000256" key="1">
    <source>
        <dbReference type="SAM" id="Phobius"/>
    </source>
</evidence>
<dbReference type="RefSeq" id="WP_376844841.1">
    <property type="nucleotide sequence ID" value="NZ_JBHSFW010000001.1"/>
</dbReference>
<organism evidence="2 3">
    <name type="scientific">Camelliibacillus cellulosilyticus</name>
    <dbReference type="NCBI Taxonomy" id="2174486"/>
    <lineage>
        <taxon>Bacteria</taxon>
        <taxon>Bacillati</taxon>
        <taxon>Bacillota</taxon>
        <taxon>Bacilli</taxon>
        <taxon>Bacillales</taxon>
        <taxon>Sporolactobacillaceae</taxon>
        <taxon>Camelliibacillus</taxon>
    </lineage>
</organism>
<keyword evidence="3" id="KW-1185">Reference proteome</keyword>
<protein>
    <submittedName>
        <fullName evidence="2">DUF2768 domain-containing protein</fullName>
    </submittedName>
</protein>
<dbReference type="Proteomes" id="UP001596022">
    <property type="component" value="Unassembled WGS sequence"/>
</dbReference>
<dbReference type="Pfam" id="PF10966">
    <property type="entry name" value="DUF2768"/>
    <property type="match status" value="1"/>
</dbReference>
<evidence type="ECO:0000313" key="2">
    <source>
        <dbReference type="EMBL" id="MFC4617817.1"/>
    </source>
</evidence>
<reference evidence="3" key="1">
    <citation type="journal article" date="2019" name="Int. J. Syst. Evol. Microbiol.">
        <title>The Global Catalogue of Microorganisms (GCM) 10K type strain sequencing project: providing services to taxonomists for standard genome sequencing and annotation.</title>
        <authorList>
            <consortium name="The Broad Institute Genomics Platform"/>
            <consortium name="The Broad Institute Genome Sequencing Center for Infectious Disease"/>
            <person name="Wu L."/>
            <person name="Ma J."/>
        </authorList>
    </citation>
    <scope>NUCLEOTIDE SEQUENCE [LARGE SCALE GENOMIC DNA]</scope>
    <source>
        <strain evidence="3">CGMCC 1.16306</strain>
    </source>
</reference>
<comment type="caution">
    <text evidence="2">The sequence shown here is derived from an EMBL/GenBank/DDBJ whole genome shotgun (WGS) entry which is preliminary data.</text>
</comment>